<gene>
    <name evidence="3" type="ORF">C9J27_05555</name>
</gene>
<evidence type="ECO:0000259" key="1">
    <source>
        <dbReference type="Pfam" id="PF18760"/>
    </source>
</evidence>
<accession>A0A2T3KLM1</accession>
<evidence type="ECO:0000259" key="2">
    <source>
        <dbReference type="Pfam" id="PF18838"/>
    </source>
</evidence>
<dbReference type="Proteomes" id="UP000241426">
    <property type="component" value="Unassembled WGS sequence"/>
</dbReference>
<sequence>MKTYFQFAGTKSESANTETLLKAKRLKTLNVTPSEIFSRTGWFVDADNKWKFEIDDSNASLTYAWKDKLLSGGSTLGDVLLHSSLYDNYPEIKDICIKPLVGDNKFDEDGGSYRGMFNQIENIIYVDPDLDNQGVVSVICHESNHAIQKIEGFGLGGQPTKASKASFVRYLESVIDAEQKNLRIGSGLSESRSAALELGYVKRKLDELHLLRASQKLVDYAHHPKPSSIIKHAKNASGWLETDRFRGDDGFVVREVRDVLALWRDIPKSNAKNARNDAIADFCLACAVKLRESIPLSKRNNILRDVDDTIDNQILRSERKIRSLSVQVLDFNAKKKQIGDIQDTLDRIRTMSGAEIYKMLNGENSSYATEVRLNLSKEDRLQRAPWDDMEIPMHEQLSILNRDKYREIGSSGMTISKSEAQLEKARIEFGGDYFAKILLNPMSDASSVIHEAGHYFLEVYSDLNIRDGVSQELRNDFNDILNWLDVTEIEWYSMSDHEKEDLHERFAGGFEHYVLTGESSLGGMFEKFKSWLKSIYQGLSQNKLASSNGAEGLYSKILSGENLAEGALQKSMFDAISEGMGSDIAIATEDLYKSSIGYFAKASGLPVDELLTKFSLNVESLKVDKPTVVDKTTMANLDQSDYKASLTLQGFDTENIWYHGTSVDFTDFDVEKFGTNEKRGDYVGKSIFFTKSRDTALKYAKQAGGDIVKEVFLRQRSPLVIEDGVGVDKSIYDGINPLDFFDADVIANLGDEAKYYCTFKMDGEQIASYMKSKGFDGLLDHSYGQAAVFCGEDVMPSNVSDLKSEITYKEDRKQTIGYRFDN</sequence>
<reference evidence="3 4" key="1">
    <citation type="submission" date="2018-01" db="EMBL/GenBank/DDBJ databases">
        <title>Whole genome sequencing of Histamine producing bacteria.</title>
        <authorList>
            <person name="Butler K."/>
        </authorList>
    </citation>
    <scope>NUCLEOTIDE SEQUENCE [LARGE SCALE GENOMIC DNA]</scope>
    <source>
        <strain evidence="3 4">FS-7.2</strain>
    </source>
</reference>
<dbReference type="EMBL" id="PYNF01000003">
    <property type="protein sequence ID" value="PSV00602.1"/>
    <property type="molecule type" value="Genomic_DNA"/>
</dbReference>
<dbReference type="Pfam" id="PF18838">
    <property type="entry name" value="LPD23"/>
    <property type="match status" value="1"/>
</dbReference>
<dbReference type="AlphaFoldDB" id="A0A2T3KLM1"/>
<organism evidence="3 4">
    <name type="scientific">Photobacterium kishitanii</name>
    <dbReference type="NCBI Taxonomy" id="318456"/>
    <lineage>
        <taxon>Bacteria</taxon>
        <taxon>Pseudomonadati</taxon>
        <taxon>Pseudomonadota</taxon>
        <taxon>Gammaproteobacteria</taxon>
        <taxon>Vibrionales</taxon>
        <taxon>Vibrionaceae</taxon>
        <taxon>Photobacterium</taxon>
    </lineage>
</organism>
<protein>
    <submittedName>
        <fullName evidence="3">Uncharacterized protein</fullName>
    </submittedName>
</protein>
<name>A0A2T3KLM1_9GAMM</name>
<dbReference type="RefSeq" id="WP_107289232.1">
    <property type="nucleotide sequence ID" value="NZ_PYNF01000003.1"/>
</dbReference>
<dbReference type="InterPro" id="IPR049522">
    <property type="entry name" value="ART-PolyVal_dom"/>
</dbReference>
<dbReference type="Pfam" id="PF18760">
    <property type="entry name" value="ART-PolyVal"/>
    <property type="match status" value="1"/>
</dbReference>
<feature type="domain" description="ART-PolyVal-like" evidence="1">
    <location>
        <begin position="657"/>
        <end position="734"/>
    </location>
</feature>
<feature type="domain" description="Large polyvalent protein associated" evidence="2">
    <location>
        <begin position="5"/>
        <end position="61"/>
    </location>
</feature>
<evidence type="ECO:0000313" key="3">
    <source>
        <dbReference type="EMBL" id="PSV00602.1"/>
    </source>
</evidence>
<proteinExistence type="predicted"/>
<evidence type="ECO:0000313" key="4">
    <source>
        <dbReference type="Proteomes" id="UP000241426"/>
    </source>
</evidence>
<comment type="caution">
    <text evidence="3">The sequence shown here is derived from an EMBL/GenBank/DDBJ whole genome shotgun (WGS) entry which is preliminary data.</text>
</comment>
<dbReference type="InterPro" id="IPR040696">
    <property type="entry name" value="LPD23"/>
</dbReference>